<organism evidence="2 3">
    <name type="scientific">Mycoplasmopsis anatis 1340</name>
    <dbReference type="NCBI Taxonomy" id="1034808"/>
    <lineage>
        <taxon>Bacteria</taxon>
        <taxon>Bacillati</taxon>
        <taxon>Mycoplasmatota</taxon>
        <taxon>Mycoplasmoidales</taxon>
        <taxon>Metamycoplasmataceae</taxon>
        <taxon>Mycoplasmopsis</taxon>
    </lineage>
</organism>
<keyword evidence="1" id="KW-0812">Transmembrane</keyword>
<dbReference type="PROSITE" id="PS51257">
    <property type="entry name" value="PROKAR_LIPOPROTEIN"/>
    <property type="match status" value="1"/>
</dbReference>
<gene>
    <name evidence="2" type="ORF">GIG_00692</name>
</gene>
<dbReference type="EMBL" id="AFVJ01000003">
    <property type="protein sequence ID" value="EGS29542.1"/>
    <property type="molecule type" value="Genomic_DNA"/>
</dbReference>
<keyword evidence="1" id="KW-0472">Membrane</keyword>
<proteinExistence type="predicted"/>
<keyword evidence="3" id="KW-1185">Reference proteome</keyword>
<evidence type="ECO:0000256" key="1">
    <source>
        <dbReference type="SAM" id="Phobius"/>
    </source>
</evidence>
<dbReference type="RefSeq" id="WP_006886201.1">
    <property type="nucleotide sequence ID" value="NZ_AFVJ01000003.1"/>
</dbReference>
<accession>F9QCI2</accession>
<evidence type="ECO:0000313" key="3">
    <source>
        <dbReference type="Proteomes" id="UP000005055"/>
    </source>
</evidence>
<evidence type="ECO:0008006" key="4">
    <source>
        <dbReference type="Google" id="ProtNLM"/>
    </source>
</evidence>
<evidence type="ECO:0000313" key="2">
    <source>
        <dbReference type="EMBL" id="EGS29542.1"/>
    </source>
</evidence>
<dbReference type="Proteomes" id="UP000005055">
    <property type="component" value="Unassembled WGS sequence"/>
</dbReference>
<protein>
    <recommendedName>
        <fullName evidence="4">Lipoprotein</fullName>
    </recommendedName>
</protein>
<dbReference type="STRING" id="1034808.GIG_00692"/>
<reference evidence="2 3" key="1">
    <citation type="journal article" date="2011" name="J. Bacteriol.">
        <title>Genome Sequence of Duck Pathogen Mycoplasma anatis Strain 1340.</title>
        <authorList>
            <person name="Guo Z."/>
            <person name="Chen P."/>
            <person name="Ren P."/>
            <person name="Kuang S."/>
            <person name="Zhou Z."/>
            <person name="Li Z."/>
            <person name="Liu M."/>
            <person name="Shi D."/>
            <person name="Xiao Y."/>
            <person name="Wang X."/>
            <person name="Zhou R."/>
            <person name="Jin H."/>
            <person name="Bi D."/>
        </authorList>
    </citation>
    <scope>NUCLEOTIDE SEQUENCE [LARGE SCALE GENOMIC DNA]</scope>
    <source>
        <strain evidence="2 3">1340</strain>
    </source>
</reference>
<comment type="caution">
    <text evidence="2">The sequence shown here is derived from an EMBL/GenBank/DDBJ whole genome shotgun (WGS) entry which is preliminary data.</text>
</comment>
<name>F9QCI2_9BACT</name>
<keyword evidence="1" id="KW-1133">Transmembrane helix</keyword>
<sequence length="434" mass="51109">MRIKSNKTLKSIVFFLSLAACIYTYSFIVSSTYNKKNWLLINQIEEKYFEFDEQKININELNKQPKNNFSIKYGLKVGSKLNRNQLASQVSIDEINKNVKFDIKVNIKLIDLKPFDDSGQLILTYKFMNKEIDILIDGFVKKKSELIITDDPINSAYIEVLNDSNEYFNGYFIDYEVVENNRYPLKWFLLIPDDKSRIINSSSSVFLLKGDKKIKVNNIQNIISGKNVVIGNYVNLAVVEVNFENEAEARDFTNNNFNLIPSNSYPFFKKFDGNNVKSFAFDGKIEKEFWFYTDSRDLNLYLYNISTHRLSNEYKEGFNRIKKLRVRNSYFDGDEANGSSFLNNGYLFLYDNKKYEHNNFDENNVGLYTPISTIFNNKNSHLENYSYDFIYGSDNLLQQSWYLKSLVEKYPKIQTKLLNDYKFNNKKWFVGEEK</sequence>
<feature type="transmembrane region" description="Helical" evidence="1">
    <location>
        <begin position="12"/>
        <end position="33"/>
    </location>
</feature>
<dbReference type="GeneID" id="65653782"/>
<dbReference type="AlphaFoldDB" id="F9QCI2"/>